<evidence type="ECO:0000313" key="2">
    <source>
        <dbReference type="Proteomes" id="UP000510897"/>
    </source>
</evidence>
<dbReference type="Proteomes" id="UP000510897">
    <property type="component" value="Segment"/>
</dbReference>
<gene>
    <name evidence="1" type="ORF">CC030809_00040</name>
</gene>
<protein>
    <submittedName>
        <fullName evidence="1">Uncharacterized protein</fullName>
    </submittedName>
</protein>
<reference evidence="1 2" key="1">
    <citation type="submission" date="2020-06" db="EMBL/GenBank/DDBJ databases">
        <authorList>
            <person name="Puxty R.J."/>
            <person name="Weihe C."/>
            <person name="Marston M.F."/>
            <person name="Martiny J.B.H."/>
        </authorList>
    </citation>
    <scope>NUCLEOTIDE SEQUENCE [LARGE SCALE GENOMIC DNA]</scope>
    <source>
        <strain evidence="1">0809CC03</strain>
    </source>
</reference>
<reference evidence="1 2" key="2">
    <citation type="submission" date="2020-07" db="EMBL/GenBank/DDBJ databases">
        <title>Signatures of coevolution in a cyanophage population.</title>
        <authorList>
            <person name="Abebe J."/>
        </authorList>
    </citation>
    <scope>NUCLEOTIDE SEQUENCE [LARGE SCALE GENOMIC DNA]</scope>
    <source>
        <strain evidence="1">0809CC03</strain>
    </source>
</reference>
<sequence>MTYAPKRCHECAQIIVPKRPLEIIEIIKQSDALLEAEIQRVEQELVDKYGHKW</sequence>
<evidence type="ECO:0000313" key="1">
    <source>
        <dbReference type="EMBL" id="QLF86096.1"/>
    </source>
</evidence>
<proteinExistence type="predicted"/>
<name>A0A7D5FT07_9CAUD</name>
<accession>A0A7D5FT07</accession>
<organism evidence="1 2">
    <name type="scientific">Synechococcus phage S-CAM7</name>
    <dbReference type="NCBI Taxonomy" id="1883368"/>
    <lineage>
        <taxon>Viruses</taxon>
        <taxon>Duplodnaviria</taxon>
        <taxon>Heunggongvirae</taxon>
        <taxon>Uroviricota</taxon>
        <taxon>Caudoviricetes</taxon>
        <taxon>Pantevenvirales</taxon>
        <taxon>Kyanoviridae</taxon>
        <taxon>Mazuvirus</taxon>
        <taxon>Mazuvirus scam7</taxon>
    </lineage>
</organism>
<dbReference type="EMBL" id="MT586120">
    <property type="protein sequence ID" value="QLF86096.1"/>
    <property type="molecule type" value="Genomic_DNA"/>
</dbReference>